<dbReference type="Pfam" id="PF01826">
    <property type="entry name" value="TIL"/>
    <property type="match status" value="1"/>
</dbReference>
<keyword evidence="9" id="KW-1185">Reference proteome</keyword>
<evidence type="ECO:0000313" key="9">
    <source>
        <dbReference type="Proteomes" id="UP000727407"/>
    </source>
</evidence>
<dbReference type="CDD" id="cd19941">
    <property type="entry name" value="TIL"/>
    <property type="match status" value="1"/>
</dbReference>
<feature type="non-terminal residue" evidence="8">
    <location>
        <position position="1"/>
    </location>
</feature>
<dbReference type="InterPro" id="IPR036084">
    <property type="entry name" value="Ser_inhib-like_sf"/>
</dbReference>
<gene>
    <name evidence="8" type="primary">muc2</name>
    <name evidence="8" type="ORF">DAT39_001981</name>
</gene>
<evidence type="ECO:0000256" key="4">
    <source>
        <dbReference type="ARBA" id="ARBA00023157"/>
    </source>
</evidence>
<dbReference type="Pfam" id="PF08742">
    <property type="entry name" value="C8"/>
    <property type="match status" value="1"/>
</dbReference>
<reference evidence="8" key="1">
    <citation type="submission" date="2020-07" db="EMBL/GenBank/DDBJ databases">
        <title>Clarias magur genome sequencing, assembly and annotation.</title>
        <authorList>
            <person name="Kushwaha B."/>
            <person name="Kumar R."/>
            <person name="Das P."/>
            <person name="Joshi C.G."/>
            <person name="Kumar D."/>
            <person name="Nagpure N.S."/>
            <person name="Pandey M."/>
            <person name="Agarwal S."/>
            <person name="Srivastava S."/>
            <person name="Singh M."/>
            <person name="Sahoo L."/>
            <person name="Jayasankar P."/>
            <person name="Meher P.K."/>
            <person name="Koringa P.G."/>
            <person name="Iquebal M.A."/>
            <person name="Das S.P."/>
            <person name="Bit A."/>
            <person name="Patnaik S."/>
            <person name="Patel N."/>
            <person name="Shah T.M."/>
            <person name="Hinsu A."/>
            <person name="Jena J.K."/>
        </authorList>
    </citation>
    <scope>NUCLEOTIDE SEQUENCE</scope>
    <source>
        <strain evidence="8">CIFAMagur01</strain>
        <tissue evidence="8">Testis</tissue>
    </source>
</reference>
<feature type="signal peptide" evidence="6">
    <location>
        <begin position="1"/>
        <end position="23"/>
    </location>
</feature>
<dbReference type="InterPro" id="IPR014853">
    <property type="entry name" value="VWF/SSPO/ZAN-like_Cys-rich_dom"/>
</dbReference>
<keyword evidence="3" id="KW-0677">Repeat</keyword>
<evidence type="ECO:0000256" key="3">
    <source>
        <dbReference type="ARBA" id="ARBA00022737"/>
    </source>
</evidence>
<evidence type="ECO:0000256" key="1">
    <source>
        <dbReference type="ARBA" id="ARBA00004613"/>
    </source>
</evidence>
<dbReference type="AlphaFoldDB" id="A0A8J4U7K4"/>
<dbReference type="OrthoDB" id="160294at2759"/>
<name>A0A8J4U7K4_CLAMG</name>
<feature type="domain" description="VWFD" evidence="7">
    <location>
        <begin position="349"/>
        <end position="485"/>
    </location>
</feature>
<dbReference type="InterPro" id="IPR002919">
    <property type="entry name" value="TIL_dom"/>
</dbReference>
<feature type="chain" id="PRO_5035280066" evidence="6">
    <location>
        <begin position="24"/>
        <end position="485"/>
    </location>
</feature>
<dbReference type="SMART" id="SM00216">
    <property type="entry name" value="VWD"/>
    <property type="match status" value="2"/>
</dbReference>
<evidence type="ECO:0000259" key="7">
    <source>
        <dbReference type="PROSITE" id="PS51233"/>
    </source>
</evidence>
<dbReference type="GO" id="GO:0005615">
    <property type="term" value="C:extracellular space"/>
    <property type="evidence" value="ECO:0007669"/>
    <property type="project" value="TreeGrafter"/>
</dbReference>
<dbReference type="Proteomes" id="UP000727407">
    <property type="component" value="Unassembled WGS sequence"/>
</dbReference>
<dbReference type="PROSITE" id="PS51233">
    <property type="entry name" value="VWFD"/>
    <property type="match status" value="2"/>
</dbReference>
<feature type="domain" description="VWFD" evidence="7">
    <location>
        <begin position="34"/>
        <end position="109"/>
    </location>
</feature>
<evidence type="ECO:0000256" key="5">
    <source>
        <dbReference type="ARBA" id="ARBA00023180"/>
    </source>
</evidence>
<keyword evidence="6" id="KW-0732">Signal</keyword>
<dbReference type="Gene3D" id="2.10.25.10">
    <property type="entry name" value="Laminin"/>
    <property type="match status" value="1"/>
</dbReference>
<accession>A0A8J4U7K4</accession>
<proteinExistence type="predicted"/>
<protein>
    <submittedName>
        <fullName evidence="8">Mucin-2-like isoform X2</fullName>
    </submittedName>
</protein>
<dbReference type="Pfam" id="PF00094">
    <property type="entry name" value="VWD"/>
    <property type="match status" value="2"/>
</dbReference>
<dbReference type="InterPro" id="IPR050780">
    <property type="entry name" value="Mucin_vWF_Thrombospondin_sf"/>
</dbReference>
<evidence type="ECO:0000256" key="2">
    <source>
        <dbReference type="ARBA" id="ARBA00022525"/>
    </source>
</evidence>
<dbReference type="SMART" id="SM00832">
    <property type="entry name" value="C8"/>
    <property type="match status" value="1"/>
</dbReference>
<comment type="subcellular location">
    <subcellularLocation>
        <location evidence="1">Secreted</location>
    </subcellularLocation>
</comment>
<dbReference type="EMBL" id="QNUK01000014">
    <property type="protein sequence ID" value="KAF5908260.1"/>
    <property type="molecule type" value="Genomic_DNA"/>
</dbReference>
<dbReference type="SUPFAM" id="SSF57567">
    <property type="entry name" value="Serine protease inhibitors"/>
    <property type="match status" value="1"/>
</dbReference>
<dbReference type="InterPro" id="IPR001846">
    <property type="entry name" value="VWF_type-D"/>
</dbReference>
<dbReference type="FunFam" id="2.10.25.10:FF:000153">
    <property type="entry name" value="MUC5B isoform 1"/>
    <property type="match status" value="1"/>
</dbReference>
<sequence>MAWNISTPCVLALALTCGLHVHAVRVRRSNHVSNICSMWGNFHFKTFDGDVYQFQGTCEYNLVSDCHGPVQDFSVHVKRAESPGNPEITRVMVTIGGMSIELTKHLVEVDSKYSNRTCGLCGDFNGVPVFDELLSDGRVTGIIEFGNKHRILNPNDNCEDPYEEFESETNPLDKCQPFRDECSELLLGEPWSFCRSVISPEPYVQACMMDKCMSRPGDTEDTVTLCSTLSEYSRQCSHAGGKPPNWRKPTFCAVMCPFNMEYSESGSPCLDTCTHADTSSLCEEHKIYGCFCPPGTVFDDISKRGCIPQEQCQCKQNKVYNPGEVLHKNDEECVCQQGKWNCKSLSIPGVCAMEEGSHFTTFDGKEFTFHGNCYYVLSKDCVDSKFILLGQLIPCVANPSDTCLKSIALILNNDKSNALIIKDDGIVRQNGELTVPYSSAEFTVFRPSSFHIMLQTSFGLQVQVQLVPLMQLYINLDQSFHAKTC</sequence>
<evidence type="ECO:0000313" key="8">
    <source>
        <dbReference type="EMBL" id="KAF5908260.1"/>
    </source>
</evidence>
<dbReference type="PANTHER" id="PTHR11339">
    <property type="entry name" value="EXTRACELLULAR MATRIX GLYCOPROTEIN RELATED"/>
    <property type="match status" value="1"/>
</dbReference>
<keyword evidence="4" id="KW-1015">Disulfide bond</keyword>
<dbReference type="SMART" id="SM00215">
    <property type="entry name" value="VWC_out"/>
    <property type="match status" value="1"/>
</dbReference>
<keyword evidence="5" id="KW-0325">Glycoprotein</keyword>
<organism evidence="8 9">
    <name type="scientific">Clarias magur</name>
    <name type="common">Asian catfish</name>
    <name type="synonym">Macropteronotus magur</name>
    <dbReference type="NCBI Taxonomy" id="1594786"/>
    <lineage>
        <taxon>Eukaryota</taxon>
        <taxon>Metazoa</taxon>
        <taxon>Chordata</taxon>
        <taxon>Craniata</taxon>
        <taxon>Vertebrata</taxon>
        <taxon>Euteleostomi</taxon>
        <taxon>Actinopterygii</taxon>
        <taxon>Neopterygii</taxon>
        <taxon>Teleostei</taxon>
        <taxon>Ostariophysi</taxon>
        <taxon>Siluriformes</taxon>
        <taxon>Clariidae</taxon>
        <taxon>Clarias</taxon>
    </lineage>
</organism>
<dbReference type="GO" id="GO:0031012">
    <property type="term" value="C:extracellular matrix"/>
    <property type="evidence" value="ECO:0007669"/>
    <property type="project" value="TreeGrafter"/>
</dbReference>
<dbReference type="PANTHER" id="PTHR11339:SF371">
    <property type="entry name" value="MUCIN-2"/>
    <property type="match status" value="1"/>
</dbReference>
<dbReference type="InterPro" id="IPR001007">
    <property type="entry name" value="VWF_dom"/>
</dbReference>
<keyword evidence="2" id="KW-0964">Secreted</keyword>
<evidence type="ECO:0000256" key="6">
    <source>
        <dbReference type="SAM" id="SignalP"/>
    </source>
</evidence>
<comment type="caution">
    <text evidence="8">The sequence shown here is derived from an EMBL/GenBank/DDBJ whole genome shotgun (WGS) entry which is preliminary data.</text>
</comment>